<dbReference type="Proteomes" id="UP000006860">
    <property type="component" value="Chromosome"/>
</dbReference>
<evidence type="ECO:0000256" key="6">
    <source>
        <dbReference type="ARBA" id="ARBA00023136"/>
    </source>
</evidence>
<evidence type="ECO:0000256" key="1">
    <source>
        <dbReference type="ARBA" id="ARBA00004651"/>
    </source>
</evidence>
<feature type="transmembrane region" description="Helical" evidence="7">
    <location>
        <begin position="6"/>
        <end position="28"/>
    </location>
</feature>
<evidence type="ECO:0000256" key="7">
    <source>
        <dbReference type="SAM" id="Phobius"/>
    </source>
</evidence>
<gene>
    <name evidence="9" type="ordered locus">Plabr_2807</name>
</gene>
<accession>F0STE4</accession>
<feature type="transmembrane region" description="Helical" evidence="7">
    <location>
        <begin position="130"/>
        <end position="155"/>
    </location>
</feature>
<feature type="domain" description="Type II secretion system protein GspF" evidence="8">
    <location>
        <begin position="37"/>
        <end position="156"/>
    </location>
</feature>
<feature type="transmembrane region" description="Helical" evidence="7">
    <location>
        <begin position="349"/>
        <end position="370"/>
    </location>
</feature>
<reference evidence="10" key="1">
    <citation type="submission" date="2011-02" db="EMBL/GenBank/DDBJ databases">
        <title>The complete genome of Planctomyces brasiliensis DSM 5305.</title>
        <authorList>
            <person name="Lucas S."/>
            <person name="Copeland A."/>
            <person name="Lapidus A."/>
            <person name="Bruce D."/>
            <person name="Goodwin L."/>
            <person name="Pitluck S."/>
            <person name="Kyrpides N."/>
            <person name="Mavromatis K."/>
            <person name="Pagani I."/>
            <person name="Ivanova N."/>
            <person name="Ovchinnikova G."/>
            <person name="Lu M."/>
            <person name="Detter J.C."/>
            <person name="Han C."/>
            <person name="Land M."/>
            <person name="Hauser L."/>
            <person name="Markowitz V."/>
            <person name="Cheng J.-F."/>
            <person name="Hugenholtz P."/>
            <person name="Woyke T."/>
            <person name="Wu D."/>
            <person name="Tindall B."/>
            <person name="Pomrenke H.G."/>
            <person name="Brambilla E."/>
            <person name="Klenk H.-P."/>
            <person name="Eisen J.A."/>
        </authorList>
    </citation>
    <scope>NUCLEOTIDE SEQUENCE [LARGE SCALE GENOMIC DNA]</scope>
    <source>
        <strain evidence="10">ATCC 49424 / DSM 5305 / JCM 21570 / NBRC 103401 / IFAM 1448</strain>
    </source>
</reference>
<dbReference type="InterPro" id="IPR018076">
    <property type="entry name" value="T2SS_GspF_dom"/>
</dbReference>
<dbReference type="OrthoDB" id="242349at2"/>
<dbReference type="eggNOG" id="COG1459">
    <property type="taxonomic scope" value="Bacteria"/>
</dbReference>
<keyword evidence="3" id="KW-1003">Cell membrane</keyword>
<dbReference type="HOGENOM" id="CLU_725378_0_0_0"/>
<sequence>MQVAFYFIVLAIFAVLAISFVVFSGLIARGASTIWIIAMAVKNNLPLPDLVDAQAGEYSGRRGKQMHDLADMLREGVPLPIAVDHYGRLIPDKGRLAMRVGADSGTLAESLEATAEDLTQRQDFEFFNNYYLLCYTLLVLNALLVVVWFLMYFVVPKYQEILTGFGAEPGIAFQWVLAISRFEPIGWIYFVLQLTLLILLVRALFPVFHLFALLDRVDFLRSVIRGMLYPIRPFGILVDRLTPQRHTRDILGFLAINSRSLQPLGQTIDSLARYHPSQAVQRRLTKCVERLKAGEGIWDSLQSQRFITAREMGLLKAAEMSGQLPFALEEQMRSRDLSRAHRYNIFIEFARTFGILLLALWVGLIAFAFFSPLVQLMNDLN</sequence>
<feature type="transmembrane region" description="Helical" evidence="7">
    <location>
        <begin position="187"/>
        <end position="214"/>
    </location>
</feature>
<dbReference type="STRING" id="756272.Plabr_2807"/>
<dbReference type="InterPro" id="IPR003004">
    <property type="entry name" value="GspF/PilC"/>
</dbReference>
<comment type="subcellular location">
    <subcellularLocation>
        <location evidence="1">Cell membrane</location>
        <topology evidence="1">Multi-pass membrane protein</topology>
    </subcellularLocation>
</comment>
<feature type="domain" description="Type II secretion system protein GspF" evidence="8">
    <location>
        <begin position="253"/>
        <end position="372"/>
    </location>
</feature>
<dbReference type="KEGG" id="pbs:Plabr_2807"/>
<dbReference type="AlphaFoldDB" id="F0STE4"/>
<proteinExistence type="inferred from homology"/>
<dbReference type="Gene3D" id="1.20.81.30">
    <property type="entry name" value="Type II secretion system (T2SS), domain F"/>
    <property type="match status" value="2"/>
</dbReference>
<dbReference type="Pfam" id="PF00482">
    <property type="entry name" value="T2SSF"/>
    <property type="match status" value="2"/>
</dbReference>
<evidence type="ECO:0000256" key="5">
    <source>
        <dbReference type="ARBA" id="ARBA00022989"/>
    </source>
</evidence>
<keyword evidence="10" id="KW-1185">Reference proteome</keyword>
<dbReference type="EMBL" id="CP002546">
    <property type="protein sequence ID" value="ADY60406.1"/>
    <property type="molecule type" value="Genomic_DNA"/>
</dbReference>
<evidence type="ECO:0000256" key="3">
    <source>
        <dbReference type="ARBA" id="ARBA00022475"/>
    </source>
</evidence>
<protein>
    <submittedName>
        <fullName evidence="9">Type II secretion system F domain protein</fullName>
    </submittedName>
</protein>
<comment type="similarity">
    <text evidence="2">Belongs to the GSP F family.</text>
</comment>
<organism evidence="9 10">
    <name type="scientific">Rubinisphaera brasiliensis (strain ATCC 49424 / DSM 5305 / JCM 21570 / IAM 15109 / NBRC 103401 / IFAM 1448)</name>
    <name type="common">Planctomyces brasiliensis</name>
    <dbReference type="NCBI Taxonomy" id="756272"/>
    <lineage>
        <taxon>Bacteria</taxon>
        <taxon>Pseudomonadati</taxon>
        <taxon>Planctomycetota</taxon>
        <taxon>Planctomycetia</taxon>
        <taxon>Planctomycetales</taxon>
        <taxon>Planctomycetaceae</taxon>
        <taxon>Rubinisphaera</taxon>
    </lineage>
</organism>
<dbReference type="InterPro" id="IPR042094">
    <property type="entry name" value="T2SS_GspF_sf"/>
</dbReference>
<evidence type="ECO:0000313" key="9">
    <source>
        <dbReference type="EMBL" id="ADY60406.1"/>
    </source>
</evidence>
<keyword evidence="5 7" id="KW-1133">Transmembrane helix</keyword>
<evidence type="ECO:0000256" key="2">
    <source>
        <dbReference type="ARBA" id="ARBA00005745"/>
    </source>
</evidence>
<keyword evidence="6 7" id="KW-0472">Membrane</keyword>
<evidence type="ECO:0000256" key="4">
    <source>
        <dbReference type="ARBA" id="ARBA00022692"/>
    </source>
</evidence>
<evidence type="ECO:0000313" key="10">
    <source>
        <dbReference type="Proteomes" id="UP000006860"/>
    </source>
</evidence>
<dbReference type="PANTHER" id="PTHR30012">
    <property type="entry name" value="GENERAL SECRETION PATHWAY PROTEIN"/>
    <property type="match status" value="1"/>
</dbReference>
<dbReference type="GO" id="GO:0005886">
    <property type="term" value="C:plasma membrane"/>
    <property type="evidence" value="ECO:0007669"/>
    <property type="project" value="UniProtKB-SubCell"/>
</dbReference>
<dbReference type="PANTHER" id="PTHR30012:SF0">
    <property type="entry name" value="TYPE II SECRETION SYSTEM PROTEIN F-RELATED"/>
    <property type="match status" value="1"/>
</dbReference>
<evidence type="ECO:0000259" key="8">
    <source>
        <dbReference type="Pfam" id="PF00482"/>
    </source>
</evidence>
<name>F0STE4_RUBBR</name>
<dbReference type="RefSeq" id="WP_013629128.1">
    <property type="nucleotide sequence ID" value="NC_015174.1"/>
</dbReference>
<keyword evidence="4 7" id="KW-0812">Transmembrane</keyword>